<feature type="compositionally biased region" description="Polar residues" evidence="1">
    <location>
        <begin position="223"/>
        <end position="237"/>
    </location>
</feature>
<dbReference type="InterPro" id="IPR004304">
    <property type="entry name" value="FmdA_AmdA"/>
</dbReference>
<dbReference type="SUPFAM" id="SSF141130">
    <property type="entry name" value="Acetamidase/Formamidase-like"/>
    <property type="match status" value="2"/>
</dbReference>
<dbReference type="Pfam" id="PF03069">
    <property type="entry name" value="FmdA_AmdA"/>
    <property type="match status" value="2"/>
</dbReference>
<dbReference type="eggNOG" id="COG2421">
    <property type="taxonomic scope" value="Bacteria"/>
</dbReference>
<evidence type="ECO:0000313" key="4">
    <source>
        <dbReference type="Proteomes" id="UP000003653"/>
    </source>
</evidence>
<dbReference type="HOGENOM" id="CLU_032013_2_1_11"/>
<organism evidence="3 4">
    <name type="scientific">Mycobacterium parascrofulaceum ATCC BAA-614</name>
    <dbReference type="NCBI Taxonomy" id="525368"/>
    <lineage>
        <taxon>Bacteria</taxon>
        <taxon>Bacillati</taxon>
        <taxon>Actinomycetota</taxon>
        <taxon>Actinomycetes</taxon>
        <taxon>Mycobacteriales</taxon>
        <taxon>Mycobacteriaceae</taxon>
        <taxon>Mycobacterium</taxon>
        <taxon>Mycobacterium simiae complex</taxon>
    </lineage>
</organism>
<feature type="chain" id="PRO_5038922315" evidence="2">
    <location>
        <begin position="22"/>
        <end position="467"/>
    </location>
</feature>
<sequence>MTSKVRKIPLTAVLTISALVAACGSGPNGTGAERGGKANPDSPYPDYTVTYLEGPPNQADMEAKQLSKDGHRFWMLPATPQTTQWGVYDNKIPPVLHIDSGDTVAIQTMPAGGGQVAPGINEGQIEKINGAVKNRGPHTVTGPIYVNGAEPGDVLAIHINRIRLANYATNNTAKDKGLFPGEFPEQVTSYYLDTDRMRMRFSPNVLVPLEPFPGILAVGRSDTTGSSCTDGKCSTEQPGPYGGNMDLPAMQTGTTTYLPVQVKGGLIWTGDSHAKQGNGEIDLDALETWYPELNITVNVIKGQPQAWPTVEAPASWVAVGYDEDLDKALDINKSETVKLIMDKQHLSQADATSTMYKTWDCRISEVVDEVLGTYCVVPKKPDAPPAPDLPIGDTATEWVSTGTASKLIDAMRTAAGAALDKMSSNLGITRNDAYHLATMVLDCRIGRWTGGDKTVACMVPKSIKVPG</sequence>
<evidence type="ECO:0000256" key="2">
    <source>
        <dbReference type="SAM" id="SignalP"/>
    </source>
</evidence>
<dbReference type="PANTHER" id="PTHR31891">
    <property type="entry name" value="FORMAMIDASE C869.04-RELATED"/>
    <property type="match status" value="1"/>
</dbReference>
<keyword evidence="4" id="KW-1185">Reference proteome</keyword>
<feature type="region of interest" description="Disordered" evidence="1">
    <location>
        <begin position="223"/>
        <end position="242"/>
    </location>
</feature>
<name>D5PFC8_9MYCO</name>
<dbReference type="EMBL" id="ADNV01000332">
    <property type="protein sequence ID" value="EFG75198.1"/>
    <property type="molecule type" value="Genomic_DNA"/>
</dbReference>
<keyword evidence="2" id="KW-0732">Signal</keyword>
<feature type="signal peptide" evidence="2">
    <location>
        <begin position="1"/>
        <end position="21"/>
    </location>
</feature>
<dbReference type="PANTHER" id="PTHR31891:SF1">
    <property type="entry name" value="FORMAMIDASE C869.04-RELATED"/>
    <property type="match status" value="1"/>
</dbReference>
<comment type="caution">
    <text evidence="3">The sequence shown here is derived from an EMBL/GenBank/DDBJ whole genome shotgun (WGS) entry which is preliminary data.</text>
</comment>
<dbReference type="AlphaFoldDB" id="D5PFC8"/>
<dbReference type="Proteomes" id="UP000003653">
    <property type="component" value="Unassembled WGS sequence"/>
</dbReference>
<dbReference type="GO" id="GO:0016811">
    <property type="term" value="F:hydrolase activity, acting on carbon-nitrogen (but not peptide) bonds, in linear amides"/>
    <property type="evidence" value="ECO:0007669"/>
    <property type="project" value="InterPro"/>
</dbReference>
<evidence type="ECO:0000313" key="3">
    <source>
        <dbReference type="EMBL" id="EFG75198.1"/>
    </source>
</evidence>
<dbReference type="PROSITE" id="PS51257">
    <property type="entry name" value="PROKAR_LIPOPROTEIN"/>
    <property type="match status" value="1"/>
</dbReference>
<proteinExistence type="predicted"/>
<protein>
    <submittedName>
        <fullName evidence="3">Acetamidase/Formamidase family protein</fullName>
    </submittedName>
</protein>
<accession>D5PFC8</accession>
<gene>
    <name evidence="3" type="ORF">HMPREF0591_4876</name>
</gene>
<dbReference type="RefSeq" id="WP_007168865.1">
    <property type="nucleotide sequence ID" value="NZ_GG770554.1"/>
</dbReference>
<reference evidence="3 4" key="1">
    <citation type="submission" date="2010-04" db="EMBL/GenBank/DDBJ databases">
        <authorList>
            <person name="Muzny D."/>
            <person name="Qin X."/>
            <person name="Deng J."/>
            <person name="Jiang H."/>
            <person name="Liu Y."/>
            <person name="Qu J."/>
            <person name="Song X.-Z."/>
            <person name="Zhang L."/>
            <person name="Thornton R."/>
            <person name="Coyle M."/>
            <person name="Francisco L."/>
            <person name="Jackson L."/>
            <person name="Javaid M."/>
            <person name="Korchina V."/>
            <person name="Kovar C."/>
            <person name="Mata R."/>
            <person name="Mathew T."/>
            <person name="Ngo R."/>
            <person name="Nguyen L."/>
            <person name="Nguyen N."/>
            <person name="Okwuonu G."/>
            <person name="Ongeri F."/>
            <person name="Pham C."/>
            <person name="Simmons D."/>
            <person name="Wilczek-Boney K."/>
            <person name="Hale W."/>
            <person name="Jakkamsetti A."/>
            <person name="Pham P."/>
            <person name="Ruth R."/>
            <person name="San Lucas F."/>
            <person name="Warren J."/>
            <person name="Zhang J."/>
            <person name="Zhao Z."/>
            <person name="Zhou C."/>
            <person name="Zhu D."/>
            <person name="Lee S."/>
            <person name="Bess C."/>
            <person name="Blankenburg K."/>
            <person name="Forbes L."/>
            <person name="Fu Q."/>
            <person name="Gubbala S."/>
            <person name="Hirani K."/>
            <person name="Jayaseelan J.C."/>
            <person name="Lara F."/>
            <person name="Munidasa M."/>
            <person name="Palculict T."/>
            <person name="Patil S."/>
            <person name="Pu L.-L."/>
            <person name="Saada N."/>
            <person name="Tang L."/>
            <person name="Weissenberger G."/>
            <person name="Zhu Y."/>
            <person name="Hemphill L."/>
            <person name="Shang Y."/>
            <person name="Youmans B."/>
            <person name="Ayvaz T."/>
            <person name="Ross M."/>
            <person name="Santibanez J."/>
            <person name="Aqrawi P."/>
            <person name="Gross S."/>
            <person name="Joshi V."/>
            <person name="Fowler G."/>
            <person name="Nazareth L."/>
            <person name="Reid J."/>
            <person name="Worley K."/>
            <person name="Petrosino J."/>
            <person name="Highlander S."/>
            <person name="Gibbs R."/>
        </authorList>
    </citation>
    <scope>NUCLEOTIDE SEQUENCE [LARGE SCALE GENOMIC DNA]</scope>
    <source>
        <strain evidence="3 4">ATCC BAA-614</strain>
    </source>
</reference>
<dbReference type="Gene3D" id="3.10.28.20">
    <property type="entry name" value="Acetamidase/Formamidase-like domains"/>
    <property type="match status" value="2"/>
</dbReference>
<dbReference type="Gene3D" id="2.60.120.580">
    <property type="entry name" value="Acetamidase/Formamidase-like domains"/>
    <property type="match status" value="1"/>
</dbReference>
<evidence type="ECO:0000256" key="1">
    <source>
        <dbReference type="SAM" id="MobiDB-lite"/>
    </source>
</evidence>